<dbReference type="RefSeq" id="WP_002620000.1">
    <property type="nucleotide sequence ID" value="NC_014623.1"/>
</dbReference>
<dbReference type="PROSITE" id="PS50005">
    <property type="entry name" value="TPR"/>
    <property type="match status" value="4"/>
</dbReference>
<dbReference type="Pfam" id="PF13432">
    <property type="entry name" value="TPR_16"/>
    <property type="match status" value="3"/>
</dbReference>
<dbReference type="eggNOG" id="COG1729">
    <property type="taxonomic scope" value="Bacteria"/>
</dbReference>
<dbReference type="OrthoDB" id="5469194at2"/>
<reference evidence="2 4" key="2">
    <citation type="journal article" date="2011" name="Mol. Biol. Evol.">
        <title>Comparative genomic analysis of fruiting body formation in Myxococcales.</title>
        <authorList>
            <person name="Huntley S."/>
            <person name="Hamann N."/>
            <person name="Wegener-Feldbrugge S."/>
            <person name="Treuner-Lange A."/>
            <person name="Kube M."/>
            <person name="Reinhardt R."/>
            <person name="Klages S."/>
            <person name="Muller R."/>
            <person name="Ronning C.M."/>
            <person name="Nierman W.C."/>
            <person name="Sogaard-Andersen L."/>
        </authorList>
    </citation>
    <scope>NUCLEOTIDE SEQUENCE [LARGE SCALE GENOMIC DNA]</scope>
    <source>
        <strain evidence="2 4">DW4/3-1</strain>
    </source>
</reference>
<dbReference type="GO" id="GO:0006493">
    <property type="term" value="P:protein O-linked glycosylation"/>
    <property type="evidence" value="ECO:0007669"/>
    <property type="project" value="InterPro"/>
</dbReference>
<dbReference type="SMART" id="SM00028">
    <property type="entry name" value="TPR"/>
    <property type="match status" value="10"/>
</dbReference>
<evidence type="ECO:0000313" key="5">
    <source>
        <dbReference type="Proteomes" id="UP000032702"/>
    </source>
</evidence>
<dbReference type="InterPro" id="IPR037919">
    <property type="entry name" value="OGT"/>
</dbReference>
<evidence type="ECO:0000256" key="1">
    <source>
        <dbReference type="PROSITE-ProRule" id="PRU00339"/>
    </source>
</evidence>
<evidence type="ECO:0000313" key="3">
    <source>
        <dbReference type="EMBL" id="EAU61940.1"/>
    </source>
</evidence>
<dbReference type="AlphaFoldDB" id="Q08N82"/>
<dbReference type="PANTHER" id="PTHR44366">
    <property type="entry name" value="UDP-N-ACETYLGLUCOSAMINE--PEPTIDE N-ACETYLGLUCOSAMINYLTRANSFERASE 110 KDA SUBUNIT"/>
    <property type="match status" value="1"/>
</dbReference>
<gene>
    <name evidence="2" type="ordered locus">STAUR_3848</name>
    <name evidence="3" type="ORF">STIAU_2483</name>
</gene>
<dbReference type="Proteomes" id="UP000032702">
    <property type="component" value="Unassembled WGS sequence"/>
</dbReference>
<evidence type="ECO:0000313" key="4">
    <source>
        <dbReference type="Proteomes" id="UP000001351"/>
    </source>
</evidence>
<dbReference type="GO" id="GO:0097363">
    <property type="term" value="F:protein O-acetylglucosaminyltransferase activity"/>
    <property type="evidence" value="ECO:0007669"/>
    <property type="project" value="TreeGrafter"/>
</dbReference>
<feature type="repeat" description="TPR" evidence="1">
    <location>
        <begin position="141"/>
        <end position="174"/>
    </location>
</feature>
<reference evidence="3 5" key="1">
    <citation type="submission" date="2006-04" db="EMBL/GenBank/DDBJ databases">
        <authorList>
            <person name="Nierman W.C."/>
        </authorList>
    </citation>
    <scope>NUCLEOTIDE SEQUENCE [LARGE SCALE GENOMIC DNA]</scope>
    <source>
        <strain evidence="3 5">DW4/3-1</strain>
    </source>
</reference>
<dbReference type="InterPro" id="IPR011990">
    <property type="entry name" value="TPR-like_helical_dom_sf"/>
</dbReference>
<dbReference type="EMBL" id="AAMD01000298">
    <property type="protein sequence ID" value="EAU61940.1"/>
    <property type="molecule type" value="Genomic_DNA"/>
</dbReference>
<accession>Q08N82</accession>
<dbReference type="SUPFAM" id="SSF48452">
    <property type="entry name" value="TPR-like"/>
    <property type="match status" value="2"/>
</dbReference>
<feature type="repeat" description="TPR" evidence="1">
    <location>
        <begin position="107"/>
        <end position="140"/>
    </location>
</feature>
<keyword evidence="4" id="KW-1185">Reference proteome</keyword>
<proteinExistence type="predicted"/>
<dbReference type="eggNOG" id="COG0457">
    <property type="taxonomic scope" value="Bacteria"/>
</dbReference>
<organism evidence="3 5">
    <name type="scientific">Stigmatella aurantiaca (strain DW4/3-1)</name>
    <dbReference type="NCBI Taxonomy" id="378806"/>
    <lineage>
        <taxon>Bacteria</taxon>
        <taxon>Pseudomonadati</taxon>
        <taxon>Myxococcota</taxon>
        <taxon>Myxococcia</taxon>
        <taxon>Myxococcales</taxon>
        <taxon>Cystobacterineae</taxon>
        <taxon>Archangiaceae</taxon>
        <taxon>Stigmatella</taxon>
    </lineage>
</organism>
<dbReference type="EMBL" id="CP002271">
    <property type="protein sequence ID" value="ADO71636.1"/>
    <property type="molecule type" value="Genomic_DNA"/>
</dbReference>
<keyword evidence="1" id="KW-0802">TPR repeat</keyword>
<dbReference type="HOGENOM" id="CLU_003728_2_2_7"/>
<dbReference type="Pfam" id="PF14559">
    <property type="entry name" value="TPR_19"/>
    <property type="match status" value="1"/>
</dbReference>
<dbReference type="KEGG" id="sur:STAUR_3848"/>
<name>Q08N82_STIAD</name>
<dbReference type="Gene3D" id="1.25.40.10">
    <property type="entry name" value="Tetratricopeptide repeat domain"/>
    <property type="match status" value="2"/>
</dbReference>
<feature type="repeat" description="TPR" evidence="1">
    <location>
        <begin position="175"/>
        <end position="208"/>
    </location>
</feature>
<dbReference type="Proteomes" id="UP000001351">
    <property type="component" value="Chromosome"/>
</dbReference>
<sequence length="435" mass="48042">MVQSELYRRGYEQLKAGNYDEAKRLFLAHEEKAGTASETQALLRQAAASLAKSDLEGAAKVYEQLLERNPSLPEIYLGLTRISLFLGQLDAARVHATAAVRLGPELGLAWTLLGLVHEAEGDVAGALPHLSKATELSPSVFLCQFNLGRVLGVAGRPTEAIAALTRAVELEPGNPDGFYTLGIVYKQARQYENSLRSFEKAKDLAPKNVDYWATLADVLFEVREFQAARDILDRGLAACGEHPALLEKALATAMMLSDNAGAIRYVERELKVVPNHEQGWINLANLALLEKDFDKSEKAARELLRRNPESWEAWYHLGNLFEAVPDEAKAEEAYRKAVELAPDNWKPLTNLAGLLIQMESRAKNAEAVPLLEQAALIAPKGEWRVQYNLALAYTKLGKRERALELARRIVREAPAGDATAEEARKLESNLLEAAQ</sequence>
<feature type="repeat" description="TPR" evidence="1">
    <location>
        <begin position="311"/>
        <end position="344"/>
    </location>
</feature>
<dbReference type="PANTHER" id="PTHR44366:SF1">
    <property type="entry name" value="UDP-N-ACETYLGLUCOSAMINE--PEPTIDE N-ACETYLGLUCOSAMINYLTRANSFERASE 110 KDA SUBUNIT"/>
    <property type="match status" value="1"/>
</dbReference>
<dbReference type="InterPro" id="IPR019734">
    <property type="entry name" value="TPR_rpt"/>
</dbReference>
<protein>
    <submittedName>
        <fullName evidence="2">TPR repeat protein</fullName>
    </submittedName>
    <submittedName>
        <fullName evidence="3">TPR-domain containing protein, putative</fullName>
    </submittedName>
</protein>
<dbReference type="STRING" id="378806.STAUR_3848"/>
<evidence type="ECO:0000313" key="2">
    <source>
        <dbReference type="EMBL" id="ADO71636.1"/>
    </source>
</evidence>